<keyword evidence="4" id="KW-0378">Hydrolase</keyword>
<dbReference type="STRING" id="1830138.SAMN05443507_13420"/>
<proteinExistence type="inferred from homology"/>
<evidence type="ECO:0000256" key="7">
    <source>
        <dbReference type="RuleBase" id="RU003797"/>
    </source>
</evidence>
<evidence type="ECO:0000313" key="9">
    <source>
        <dbReference type="EMBL" id="SHL05784.1"/>
    </source>
</evidence>
<evidence type="ECO:0000256" key="2">
    <source>
        <dbReference type="ARBA" id="ARBA00022670"/>
    </source>
</evidence>
<evidence type="ECO:0000256" key="4">
    <source>
        <dbReference type="ARBA" id="ARBA00022801"/>
    </source>
</evidence>
<dbReference type="InterPro" id="IPR001405">
    <property type="entry name" value="UPF0758"/>
</dbReference>
<keyword evidence="2" id="KW-0645">Protease</keyword>
<dbReference type="AlphaFoldDB" id="A0A1M6XIH2"/>
<dbReference type="GO" id="GO:0008237">
    <property type="term" value="F:metallopeptidase activity"/>
    <property type="evidence" value="ECO:0007669"/>
    <property type="project" value="UniProtKB-KW"/>
</dbReference>
<dbReference type="InterPro" id="IPR025657">
    <property type="entry name" value="RadC_JAB"/>
</dbReference>
<dbReference type="PROSITE" id="PS50249">
    <property type="entry name" value="MPN"/>
    <property type="match status" value="1"/>
</dbReference>
<comment type="similarity">
    <text evidence="1 7">Belongs to the UPF0758 family.</text>
</comment>
<dbReference type="PANTHER" id="PTHR30471:SF3">
    <property type="entry name" value="UPF0758 PROTEIN YEES-RELATED"/>
    <property type="match status" value="1"/>
</dbReference>
<keyword evidence="3" id="KW-0479">Metal-binding</keyword>
<feature type="domain" description="MPN" evidence="8">
    <location>
        <begin position="105"/>
        <end position="227"/>
    </location>
</feature>
<dbReference type="GO" id="GO:0046872">
    <property type="term" value="F:metal ion binding"/>
    <property type="evidence" value="ECO:0007669"/>
    <property type="project" value="UniProtKB-KW"/>
</dbReference>
<dbReference type="Proteomes" id="UP000184016">
    <property type="component" value="Unassembled WGS sequence"/>
</dbReference>
<dbReference type="PANTHER" id="PTHR30471">
    <property type="entry name" value="DNA REPAIR PROTEIN RADC"/>
    <property type="match status" value="1"/>
</dbReference>
<dbReference type="Pfam" id="PF20582">
    <property type="entry name" value="UPF0758_N"/>
    <property type="match status" value="1"/>
</dbReference>
<organism evidence="9 10">
    <name type="scientific">Alicyclobacillus tolerans</name>
    <dbReference type="NCBI Taxonomy" id="90970"/>
    <lineage>
        <taxon>Bacteria</taxon>
        <taxon>Bacillati</taxon>
        <taxon>Bacillota</taxon>
        <taxon>Bacilli</taxon>
        <taxon>Bacillales</taxon>
        <taxon>Alicyclobacillaceae</taxon>
        <taxon>Alicyclobacillus</taxon>
    </lineage>
</organism>
<dbReference type="GO" id="GO:0006508">
    <property type="term" value="P:proteolysis"/>
    <property type="evidence" value="ECO:0007669"/>
    <property type="project" value="UniProtKB-KW"/>
</dbReference>
<evidence type="ECO:0000256" key="3">
    <source>
        <dbReference type="ARBA" id="ARBA00022723"/>
    </source>
</evidence>
<keyword evidence="10" id="KW-1185">Reference proteome</keyword>
<dbReference type="NCBIfam" id="NF000642">
    <property type="entry name" value="PRK00024.1"/>
    <property type="match status" value="1"/>
</dbReference>
<dbReference type="Gene3D" id="3.40.140.10">
    <property type="entry name" value="Cytidine Deaminase, domain 2"/>
    <property type="match status" value="1"/>
</dbReference>
<dbReference type="NCBIfam" id="TIGR00608">
    <property type="entry name" value="radc"/>
    <property type="match status" value="1"/>
</dbReference>
<dbReference type="PROSITE" id="PS01302">
    <property type="entry name" value="UPF0758"/>
    <property type="match status" value="1"/>
</dbReference>
<gene>
    <name evidence="9" type="ORF">SAMN05443507_13420</name>
</gene>
<protein>
    <submittedName>
        <fullName evidence="9">DNA replication and repair protein RadC</fullName>
    </submittedName>
</protein>
<keyword evidence="5" id="KW-0862">Zinc</keyword>
<accession>A0A1M6XIH2</accession>
<dbReference type="InterPro" id="IPR046778">
    <property type="entry name" value="UPF0758_N"/>
</dbReference>
<dbReference type="CDD" id="cd08071">
    <property type="entry name" value="MPN_DUF2466"/>
    <property type="match status" value="1"/>
</dbReference>
<dbReference type="SUPFAM" id="SSF47781">
    <property type="entry name" value="RuvA domain 2-like"/>
    <property type="match status" value="1"/>
</dbReference>
<dbReference type="EMBL" id="FRAF01000034">
    <property type="protein sequence ID" value="SHL05784.1"/>
    <property type="molecule type" value="Genomic_DNA"/>
</dbReference>
<evidence type="ECO:0000256" key="1">
    <source>
        <dbReference type="ARBA" id="ARBA00010243"/>
    </source>
</evidence>
<evidence type="ECO:0000256" key="5">
    <source>
        <dbReference type="ARBA" id="ARBA00022833"/>
    </source>
</evidence>
<evidence type="ECO:0000256" key="6">
    <source>
        <dbReference type="ARBA" id="ARBA00023049"/>
    </source>
</evidence>
<name>A0A1M6XIH2_9BACL</name>
<dbReference type="InterPro" id="IPR020891">
    <property type="entry name" value="UPF0758_CS"/>
</dbReference>
<dbReference type="Pfam" id="PF04002">
    <property type="entry name" value="RadC"/>
    <property type="match status" value="1"/>
</dbReference>
<evidence type="ECO:0000313" key="10">
    <source>
        <dbReference type="Proteomes" id="UP000184016"/>
    </source>
</evidence>
<evidence type="ECO:0000259" key="8">
    <source>
        <dbReference type="PROSITE" id="PS50249"/>
    </source>
</evidence>
<dbReference type="InterPro" id="IPR010994">
    <property type="entry name" value="RuvA_2-like"/>
</dbReference>
<sequence length="227" mass="25315">MEGPKKMNFPSKDQPRERLILHGPESLRSDELLAIILQVGHRDCSVFDLAKQILEAVGGIQGLIDVRLEELTKLHGVGRNKALQICAAVELGRRVIAPPSEVYPIIRSAEDAANLVMEELRYLKREHFVTLYLDTKHRLMAKEVSSIGSLDASIVHPREIFMPAVRRSASAILCMHNHPSGDPTPSKEDICVTQRLDEVGRILGIELLDHIIIGDGRFCSLKAKHLI</sequence>
<reference evidence="10" key="1">
    <citation type="submission" date="2016-11" db="EMBL/GenBank/DDBJ databases">
        <authorList>
            <person name="Varghese N."/>
            <person name="Submissions S."/>
        </authorList>
    </citation>
    <scope>NUCLEOTIDE SEQUENCE [LARGE SCALE GENOMIC DNA]</scope>
    <source>
        <strain evidence="10">USBA-503</strain>
    </source>
</reference>
<dbReference type="InterPro" id="IPR037518">
    <property type="entry name" value="MPN"/>
</dbReference>
<keyword evidence="6" id="KW-0482">Metalloprotease</keyword>